<dbReference type="InterPro" id="IPR054464">
    <property type="entry name" value="ULD_fung"/>
</dbReference>
<feature type="domain" description="Ubiquitin-like" evidence="5">
    <location>
        <begin position="293"/>
        <end position="374"/>
    </location>
</feature>
<feature type="compositionally biased region" description="Basic and acidic residues" evidence="4">
    <location>
        <begin position="1022"/>
        <end position="1032"/>
    </location>
</feature>
<dbReference type="CDD" id="cd00067">
    <property type="entry name" value="GAL4"/>
    <property type="match status" value="1"/>
</dbReference>
<proteinExistence type="predicted"/>
<organism evidence="6 7">
    <name type="scientific">Exophiala bonariae</name>
    <dbReference type="NCBI Taxonomy" id="1690606"/>
    <lineage>
        <taxon>Eukaryota</taxon>
        <taxon>Fungi</taxon>
        <taxon>Dikarya</taxon>
        <taxon>Ascomycota</taxon>
        <taxon>Pezizomycotina</taxon>
        <taxon>Eurotiomycetes</taxon>
        <taxon>Chaetothyriomycetidae</taxon>
        <taxon>Chaetothyriales</taxon>
        <taxon>Herpotrichiellaceae</taxon>
        <taxon>Exophiala</taxon>
    </lineage>
</organism>
<dbReference type="EMBL" id="JAVRRD010000022">
    <property type="protein sequence ID" value="KAK5048209.1"/>
    <property type="molecule type" value="Genomic_DNA"/>
</dbReference>
<dbReference type="GO" id="GO:0008270">
    <property type="term" value="F:zinc ion binding"/>
    <property type="evidence" value="ECO:0007669"/>
    <property type="project" value="InterPro"/>
</dbReference>
<dbReference type="InterPro" id="IPR001138">
    <property type="entry name" value="Zn2Cys6_DnaBD"/>
</dbReference>
<sequence>MTPGFGFSVGDFITAIELCNKVAKALKDSGTAAAEYQHVILELQGLQNVLTRLAALEPTESNSQQVNAIRGAALASVLVLQEFLSKLEKFETSMSPFAAKKTLTMSRAGKQTQYALFMADEVKKMRAVIYGNVIRINVLLATHASESLSRTESKLANQGQALSQGFQDAKDDMVQIINEVAQSKEETIAYWEKAQRDAMESADQMQEISNKVETNASALTQRISSLSIALSSLAKSVSGARDLSSQILSLLRMIPAELGGLIQTVMRSNARIESTLLSMEQKLAASPSLSLETNIRLEDALGRIHADIPYEWFQYWETFEGLLKARFKDTPGRQKIENGDFRLVHAKRNSVSLDKDSWSGSITPGAQIVMLMLIKNVVFRNSSCPRRSCTAKIETQVGIATLVTCPECGLRFIPQMTPAGSADADEVARIQRTEDSKLFGKSAAGEEVESSGISRQILDITEDIEMIDVSGNDQADSSSIRRPRESIHKTAVTGTLADIEKAVGSASPSPQTPAIFSWLTHTVPPKDPGAVRQWRDAAENEHLEVQEREASDLEVFRNVQIVTPAEVGAPILTGFTADQSDEIGLEFGAQIYYRNMLDRYPKMDDFLARRLAIGNLQRQQRLTKMQREAEQAKIRAASRDNAPEGIRKRKIRRSRTQTETVDADVDGWEDVVAEFEEPPESPMRPHYLFDHITNPEHWTLPSDWLPGPLPGQFPGMEDLSFDQWLTNSAPYETWKPIMIKERRFCRLPPYRPDLKEPSNTSGSILCYLCHSRVHIPTKQSWRNHVMYDLQPYMCPYRCCTDATTMFSSRTVLLCHIKQHSDISVPNTTNEGSQCPFCDVRNLPSPLERGSRQYIKHIGHHMEEIAFGVVSTEHETWSYDESGSDEGPLKSGEHQFSREGNQSYLMHPGNNISGPRDDHPYAPPSAEVSEWQFWPELQLARPADFCYEQDETEKKTDFWTGTMRAASPASSANSGLRDPYHADHFSAGSADAESHGHPYRYSAASASSPTRGRTAVIGKHSKARTDKATDVKRVGRRKGPLRPDQRQQAREIRKLRACLRCKFLKKTCDKGDPCGGCNPSHARLWLVPCTRLDIKDLGYFLKNWKVDYERHVTLGFSVGNIKGFSDAEQTVLFTHGYGHYFPLDVREVWLRDDRVLGVDWLETKRTEVGDASNEHFEIDTASLSCGTEGVSMDRVLGYLQSYIDGDFELFIDEYFEGTPFLTECLKTTHRYYLKDRSAVLKKALLLILAYSLTLSLTLMLDDPEGMLIPGRVRDPTSRLCGQIAAPVMVNFQIKTCLADIWREIHKDLLEELGSLYSAVYSGDKLKNWDKIFFATLAILVVWEEMQFDCHYRIPDHPVVDKFCSDMEATPVGVLTNLFCAISTKVPRFEEWDTHQHAHLFPNRFALHDALTDVRTHVVKHEGFLRSRLRDTKFDCNDFDSLSNKFLSRLVLREPMASGELE</sequence>
<gene>
    <name evidence="6" type="ORF">LTR84_005879</name>
</gene>
<keyword evidence="3" id="KW-0539">Nucleus</keyword>
<dbReference type="Pfam" id="PF22893">
    <property type="entry name" value="ULD_2"/>
    <property type="match status" value="1"/>
</dbReference>
<evidence type="ECO:0000256" key="3">
    <source>
        <dbReference type="ARBA" id="ARBA00023242"/>
    </source>
</evidence>
<keyword evidence="1" id="KW-0805">Transcription regulation</keyword>
<reference evidence="6 7" key="1">
    <citation type="submission" date="2023-08" db="EMBL/GenBank/DDBJ databases">
        <title>Black Yeasts Isolated from many extreme environments.</title>
        <authorList>
            <person name="Coleine C."/>
            <person name="Stajich J.E."/>
            <person name="Selbmann L."/>
        </authorList>
    </citation>
    <scope>NUCLEOTIDE SEQUENCE [LARGE SCALE GENOMIC DNA]</scope>
    <source>
        <strain evidence="6 7">CCFEE 5792</strain>
    </source>
</reference>
<name>A0AAV9N647_9EURO</name>
<accession>A0AAV9N647</accession>
<dbReference type="GO" id="GO:0000981">
    <property type="term" value="F:DNA-binding transcription factor activity, RNA polymerase II-specific"/>
    <property type="evidence" value="ECO:0007669"/>
    <property type="project" value="InterPro"/>
</dbReference>
<feature type="compositionally biased region" description="Basic and acidic residues" evidence="4">
    <location>
        <begin position="632"/>
        <end position="646"/>
    </location>
</feature>
<keyword evidence="7" id="KW-1185">Reference proteome</keyword>
<keyword evidence="2" id="KW-0804">Transcription</keyword>
<feature type="region of interest" description="Disordered" evidence="4">
    <location>
        <begin position="900"/>
        <end position="924"/>
    </location>
</feature>
<comment type="caution">
    <text evidence="6">The sequence shown here is derived from an EMBL/GenBank/DDBJ whole genome shotgun (WGS) entry which is preliminary data.</text>
</comment>
<feature type="region of interest" description="Disordered" evidence="4">
    <location>
        <begin position="968"/>
        <end position="1046"/>
    </location>
</feature>
<dbReference type="PANTHER" id="PTHR35392">
    <property type="entry name" value="ZN(II)2CYS6 TRANSCRIPTION FACTOR (EUROFUNG)-RELATED-RELATED"/>
    <property type="match status" value="1"/>
</dbReference>
<evidence type="ECO:0000259" key="5">
    <source>
        <dbReference type="Pfam" id="PF22893"/>
    </source>
</evidence>
<evidence type="ECO:0000313" key="7">
    <source>
        <dbReference type="Proteomes" id="UP001358417"/>
    </source>
</evidence>
<protein>
    <recommendedName>
        <fullName evidence="5">Ubiquitin-like domain-containing protein</fullName>
    </recommendedName>
</protein>
<dbReference type="GeneID" id="89974053"/>
<evidence type="ECO:0000256" key="1">
    <source>
        <dbReference type="ARBA" id="ARBA00023015"/>
    </source>
</evidence>
<dbReference type="InterPro" id="IPR052973">
    <property type="entry name" value="Fungal_sec-metab_reg_TF"/>
</dbReference>
<evidence type="ECO:0000256" key="4">
    <source>
        <dbReference type="SAM" id="MobiDB-lite"/>
    </source>
</evidence>
<dbReference type="Proteomes" id="UP001358417">
    <property type="component" value="Unassembled WGS sequence"/>
</dbReference>
<evidence type="ECO:0000256" key="2">
    <source>
        <dbReference type="ARBA" id="ARBA00023163"/>
    </source>
</evidence>
<dbReference type="PANTHER" id="PTHR35392:SF1">
    <property type="entry name" value="ZN(II)2CYS6 TRANSCRIPTION FACTOR (EUROFUNG)"/>
    <property type="match status" value="1"/>
</dbReference>
<evidence type="ECO:0000313" key="6">
    <source>
        <dbReference type="EMBL" id="KAK5048209.1"/>
    </source>
</evidence>
<dbReference type="RefSeq" id="XP_064703667.1">
    <property type="nucleotide sequence ID" value="XM_064849443.1"/>
</dbReference>
<feature type="region of interest" description="Disordered" evidence="4">
    <location>
        <begin position="632"/>
        <end position="658"/>
    </location>
</feature>